<evidence type="ECO:0000256" key="6">
    <source>
        <dbReference type="ARBA" id="ARBA00047639"/>
    </source>
</evidence>
<dbReference type="InterPro" id="IPR036621">
    <property type="entry name" value="Anticodon-bd_dom_sf"/>
</dbReference>
<comment type="catalytic activity">
    <reaction evidence="6 7">
        <text>tRNA(His) + L-histidine + ATP = L-histidyl-tRNA(His) + AMP + diphosphate + H(+)</text>
        <dbReference type="Rhea" id="RHEA:17313"/>
        <dbReference type="Rhea" id="RHEA-COMP:9665"/>
        <dbReference type="Rhea" id="RHEA-COMP:9689"/>
        <dbReference type="ChEBI" id="CHEBI:15378"/>
        <dbReference type="ChEBI" id="CHEBI:30616"/>
        <dbReference type="ChEBI" id="CHEBI:33019"/>
        <dbReference type="ChEBI" id="CHEBI:57595"/>
        <dbReference type="ChEBI" id="CHEBI:78442"/>
        <dbReference type="ChEBI" id="CHEBI:78527"/>
        <dbReference type="ChEBI" id="CHEBI:456215"/>
        <dbReference type="EC" id="6.1.1.21"/>
    </reaction>
</comment>
<evidence type="ECO:0000256" key="7">
    <source>
        <dbReference type="HAMAP-Rule" id="MF_00127"/>
    </source>
</evidence>
<dbReference type="EMBL" id="CP001854">
    <property type="protein sequence ID" value="ADB51434.1"/>
    <property type="molecule type" value="Genomic_DNA"/>
</dbReference>
<keyword evidence="7 10" id="KW-0436">Ligase</keyword>
<dbReference type="Pfam" id="PF13393">
    <property type="entry name" value="tRNA-synt_His"/>
    <property type="match status" value="1"/>
</dbReference>
<dbReference type="CDD" id="cd00773">
    <property type="entry name" value="HisRS-like_core"/>
    <property type="match status" value="1"/>
</dbReference>
<feature type="binding site" evidence="8">
    <location>
        <position position="128"/>
    </location>
    <ligand>
        <name>L-histidine</name>
        <dbReference type="ChEBI" id="CHEBI:57595"/>
    </ligand>
</feature>
<keyword evidence="3 7" id="KW-0547">Nucleotide-binding</keyword>
<dbReference type="InterPro" id="IPR041715">
    <property type="entry name" value="HisRS-like_core"/>
</dbReference>
<feature type="binding site" evidence="8">
    <location>
        <begin position="83"/>
        <end position="85"/>
    </location>
    <ligand>
        <name>L-histidine</name>
        <dbReference type="ChEBI" id="CHEBI:57595"/>
    </ligand>
</feature>
<dbReference type="InterPro" id="IPR006195">
    <property type="entry name" value="aa-tRNA-synth_II"/>
</dbReference>
<dbReference type="NCBIfam" id="TIGR00442">
    <property type="entry name" value="hisS"/>
    <property type="match status" value="1"/>
</dbReference>
<dbReference type="OrthoDB" id="9800814at2"/>
<gene>
    <name evidence="7" type="primary">hisS</name>
    <name evidence="10" type="ordered locus">Cwoe_3015</name>
</gene>
<name>D3FCS2_CONWI</name>
<evidence type="ECO:0000313" key="10">
    <source>
        <dbReference type="EMBL" id="ADB51434.1"/>
    </source>
</evidence>
<proteinExistence type="inferred from homology"/>
<dbReference type="eggNOG" id="COG0124">
    <property type="taxonomic scope" value="Bacteria"/>
</dbReference>
<feature type="binding site" evidence="8">
    <location>
        <position position="132"/>
    </location>
    <ligand>
        <name>L-histidine</name>
        <dbReference type="ChEBI" id="CHEBI:57595"/>
    </ligand>
</feature>
<comment type="subunit">
    <text evidence="7">Homodimer.</text>
</comment>
<dbReference type="EC" id="6.1.1.21" evidence="7"/>
<feature type="binding site" evidence="8">
    <location>
        <begin position="263"/>
        <end position="264"/>
    </location>
    <ligand>
        <name>L-histidine</name>
        <dbReference type="ChEBI" id="CHEBI:57595"/>
    </ligand>
</feature>
<dbReference type="SUPFAM" id="SSF55681">
    <property type="entry name" value="Class II aaRS and biotin synthetases"/>
    <property type="match status" value="1"/>
</dbReference>
<dbReference type="RefSeq" id="WP_012934485.1">
    <property type="nucleotide sequence ID" value="NC_013739.1"/>
</dbReference>
<evidence type="ECO:0000256" key="2">
    <source>
        <dbReference type="ARBA" id="ARBA00022490"/>
    </source>
</evidence>
<feature type="binding site" evidence="8">
    <location>
        <position position="259"/>
    </location>
    <ligand>
        <name>L-histidine</name>
        <dbReference type="ChEBI" id="CHEBI:57595"/>
    </ligand>
</feature>
<dbReference type="GO" id="GO:0006427">
    <property type="term" value="P:histidyl-tRNA aminoacylation"/>
    <property type="evidence" value="ECO:0007669"/>
    <property type="project" value="UniProtKB-UniRule"/>
</dbReference>
<dbReference type="SUPFAM" id="SSF52954">
    <property type="entry name" value="Class II aaRS ABD-related"/>
    <property type="match status" value="1"/>
</dbReference>
<dbReference type="Gene3D" id="3.40.50.800">
    <property type="entry name" value="Anticodon-binding domain"/>
    <property type="match status" value="1"/>
</dbReference>
<reference evidence="10 11" key="1">
    <citation type="journal article" date="2010" name="Stand. Genomic Sci.">
        <title>Complete genome sequence of Conexibacter woesei type strain (ID131577).</title>
        <authorList>
            <person name="Pukall R."/>
            <person name="Lapidus A."/>
            <person name="Glavina Del Rio T."/>
            <person name="Copeland A."/>
            <person name="Tice H."/>
            <person name="Cheng J.-F."/>
            <person name="Lucas S."/>
            <person name="Chen F."/>
            <person name="Nolan M."/>
            <person name="Bruce D."/>
            <person name="Goodwin L."/>
            <person name="Pitluck S."/>
            <person name="Mavromatis K."/>
            <person name="Ivanova N."/>
            <person name="Ovchinnikova G."/>
            <person name="Pati A."/>
            <person name="Chen A."/>
            <person name="Palaniappan K."/>
            <person name="Land M."/>
            <person name="Hauser L."/>
            <person name="Chang Y.-J."/>
            <person name="Jeffries C.D."/>
            <person name="Chain P."/>
            <person name="Meincke L."/>
            <person name="Sims D."/>
            <person name="Brettin T."/>
            <person name="Detter J.C."/>
            <person name="Rohde M."/>
            <person name="Goeker M."/>
            <person name="Bristow J."/>
            <person name="Eisen J.A."/>
            <person name="Markowitz V."/>
            <person name="Kyrpides N.C."/>
            <person name="Klenk H.-P."/>
            <person name="Hugenholtz P."/>
        </authorList>
    </citation>
    <scope>NUCLEOTIDE SEQUENCE [LARGE SCALE GENOMIC DNA]</scope>
    <source>
        <strain evidence="11">DSM 14684 / CIP 108061 / JCM 11494 / NBRC 100937 / ID131577</strain>
    </source>
</reference>
<sequence length="419" mass="45459">MAQKLQAPRGTYDVLPDDAARREHVEAAARQILGAAGYRRIETPTFEATELFARGVGASTDIVQKEMYTFEDGGGRSVTLRPEGTAPVARAYVEHGMQKLPQPVKLWYLSSFFRYERAQAGRYRQFWQVGAEAIGSADPAVDAEAILLLAELLESLGVRDVRLRLGSLGTPETRAAYRAELQAYLRAHEGELSEEVRGRIDLNPLRAFDADHPGTRSVMAGAPLLLDRLTGEDADHFAEVRALLDGADLAYEVDPTLVRGLDYYARTLFEFTSDALGAQSGVAGGGRYDGLVEQLGGPPTPGIGWAAGIERILLATGEERVPPPILDLYVAYAVADRPTRAIGFELTWEARRAGLSAQFELAGRSLKGQLKQAARAGARFVAILGEDGATLKDMETGEQEQLEPGRVIPVVLKKGKTLA</sequence>
<dbReference type="HOGENOM" id="CLU_025113_1_1_11"/>
<comment type="similarity">
    <text evidence="1 7">Belongs to the class-II aminoacyl-tRNA synthetase family.</text>
</comment>
<evidence type="ECO:0000256" key="8">
    <source>
        <dbReference type="PIRSR" id="PIRSR001549-1"/>
    </source>
</evidence>
<dbReference type="GO" id="GO:0005524">
    <property type="term" value="F:ATP binding"/>
    <property type="evidence" value="ECO:0007669"/>
    <property type="project" value="UniProtKB-UniRule"/>
</dbReference>
<feature type="binding site" evidence="8">
    <location>
        <position position="114"/>
    </location>
    <ligand>
        <name>L-histidine</name>
        <dbReference type="ChEBI" id="CHEBI:57595"/>
    </ligand>
</feature>
<feature type="domain" description="Aminoacyl-transfer RNA synthetases class-II family profile" evidence="9">
    <location>
        <begin position="1"/>
        <end position="324"/>
    </location>
</feature>
<dbReference type="InterPro" id="IPR015807">
    <property type="entry name" value="His-tRNA-ligase"/>
</dbReference>
<dbReference type="Gene3D" id="3.30.930.10">
    <property type="entry name" value="Bira Bifunctional Protein, Domain 2"/>
    <property type="match status" value="1"/>
</dbReference>
<dbReference type="GO" id="GO:0005737">
    <property type="term" value="C:cytoplasm"/>
    <property type="evidence" value="ECO:0007669"/>
    <property type="project" value="UniProtKB-SubCell"/>
</dbReference>
<keyword evidence="11" id="KW-1185">Reference proteome</keyword>
<dbReference type="Proteomes" id="UP000008229">
    <property type="component" value="Chromosome"/>
</dbReference>
<evidence type="ECO:0000256" key="1">
    <source>
        <dbReference type="ARBA" id="ARBA00008226"/>
    </source>
</evidence>
<keyword evidence="5 7" id="KW-0030">Aminoacyl-tRNA synthetase</keyword>
<dbReference type="KEGG" id="cwo:Cwoe_3015"/>
<dbReference type="GO" id="GO:0004821">
    <property type="term" value="F:histidine-tRNA ligase activity"/>
    <property type="evidence" value="ECO:0007669"/>
    <property type="project" value="UniProtKB-UniRule"/>
</dbReference>
<dbReference type="AlphaFoldDB" id="D3FCS2"/>
<dbReference type="PANTHER" id="PTHR43707:SF1">
    <property type="entry name" value="HISTIDINE--TRNA LIGASE, MITOCHONDRIAL-RELATED"/>
    <property type="match status" value="1"/>
</dbReference>
<dbReference type="InterPro" id="IPR004516">
    <property type="entry name" value="HisRS/HisZ"/>
</dbReference>
<comment type="subcellular location">
    <subcellularLocation>
        <location evidence="7">Cytoplasm</location>
    </subcellularLocation>
</comment>
<protein>
    <recommendedName>
        <fullName evidence="7">Histidine--tRNA ligase</fullName>
        <ecNumber evidence="7">6.1.1.21</ecNumber>
    </recommendedName>
    <alternativeName>
        <fullName evidence="7">Histidyl-tRNA synthetase</fullName>
        <shortName evidence="7">HisRS</shortName>
    </alternativeName>
</protein>
<evidence type="ECO:0000256" key="3">
    <source>
        <dbReference type="ARBA" id="ARBA00022741"/>
    </source>
</evidence>
<dbReference type="InterPro" id="IPR045864">
    <property type="entry name" value="aa-tRNA-synth_II/BPL/LPL"/>
</dbReference>
<evidence type="ECO:0000256" key="5">
    <source>
        <dbReference type="ARBA" id="ARBA00023146"/>
    </source>
</evidence>
<dbReference type="InterPro" id="IPR004154">
    <property type="entry name" value="Anticodon-bd"/>
</dbReference>
<dbReference type="PROSITE" id="PS50862">
    <property type="entry name" value="AA_TRNA_LIGASE_II"/>
    <property type="match status" value="1"/>
</dbReference>
<dbReference type="STRING" id="469383.Cwoe_3015"/>
<reference evidence="11" key="2">
    <citation type="submission" date="2010-01" db="EMBL/GenBank/DDBJ databases">
        <title>The complete genome of Conexibacter woesei DSM 14684.</title>
        <authorList>
            <consortium name="US DOE Joint Genome Institute (JGI-PGF)"/>
            <person name="Lucas S."/>
            <person name="Copeland A."/>
            <person name="Lapidus A."/>
            <person name="Glavina del Rio T."/>
            <person name="Dalin E."/>
            <person name="Tice H."/>
            <person name="Bruce D."/>
            <person name="Goodwin L."/>
            <person name="Pitluck S."/>
            <person name="Kyrpides N."/>
            <person name="Mavromatis K."/>
            <person name="Ivanova N."/>
            <person name="Mikhailova N."/>
            <person name="Chertkov O."/>
            <person name="Brettin T."/>
            <person name="Detter J.C."/>
            <person name="Han C."/>
            <person name="Larimer F."/>
            <person name="Land M."/>
            <person name="Hauser L."/>
            <person name="Markowitz V."/>
            <person name="Cheng J.-F."/>
            <person name="Hugenholtz P."/>
            <person name="Woyke T."/>
            <person name="Wu D."/>
            <person name="Pukall R."/>
            <person name="Steenblock K."/>
            <person name="Schneider S."/>
            <person name="Klenk H.-P."/>
            <person name="Eisen J.A."/>
        </authorList>
    </citation>
    <scope>NUCLEOTIDE SEQUENCE [LARGE SCALE GENOMIC DNA]</scope>
    <source>
        <strain evidence="11">DSM 14684 / CIP 108061 / JCM 11494 / NBRC 100937 / ID131577</strain>
    </source>
</reference>
<dbReference type="Pfam" id="PF03129">
    <property type="entry name" value="HGTP_anticodon"/>
    <property type="match status" value="1"/>
</dbReference>
<evidence type="ECO:0000256" key="4">
    <source>
        <dbReference type="ARBA" id="ARBA00022840"/>
    </source>
</evidence>
<evidence type="ECO:0000259" key="9">
    <source>
        <dbReference type="PROSITE" id="PS50862"/>
    </source>
</evidence>
<keyword evidence="4 7" id="KW-0067">ATP-binding</keyword>
<keyword evidence="2 7" id="KW-0963">Cytoplasm</keyword>
<keyword evidence="7" id="KW-0648">Protein biosynthesis</keyword>
<organism evidence="10 11">
    <name type="scientific">Conexibacter woesei (strain DSM 14684 / CCUG 47730 / CIP 108061 / JCM 11494 / NBRC 100937 / ID131577)</name>
    <dbReference type="NCBI Taxonomy" id="469383"/>
    <lineage>
        <taxon>Bacteria</taxon>
        <taxon>Bacillati</taxon>
        <taxon>Actinomycetota</taxon>
        <taxon>Thermoleophilia</taxon>
        <taxon>Solirubrobacterales</taxon>
        <taxon>Conexibacteraceae</taxon>
        <taxon>Conexibacter</taxon>
    </lineage>
</organism>
<evidence type="ECO:0000313" key="11">
    <source>
        <dbReference type="Proteomes" id="UP000008229"/>
    </source>
</evidence>
<dbReference type="PANTHER" id="PTHR43707">
    <property type="entry name" value="HISTIDYL-TRNA SYNTHETASE"/>
    <property type="match status" value="1"/>
</dbReference>
<dbReference type="HAMAP" id="MF_00127">
    <property type="entry name" value="His_tRNA_synth"/>
    <property type="match status" value="1"/>
</dbReference>
<accession>D3FCS2</accession>
<dbReference type="PIRSF" id="PIRSF001549">
    <property type="entry name" value="His-tRNA_synth"/>
    <property type="match status" value="1"/>
</dbReference>